<keyword evidence="8" id="KW-1185">Reference proteome</keyword>
<comment type="subcellular location">
    <subcellularLocation>
        <location evidence="1">Cell membrane</location>
    </subcellularLocation>
</comment>
<keyword evidence="5" id="KW-0807">Transducer</keyword>
<dbReference type="EMBL" id="BQNB010013624">
    <property type="protein sequence ID" value="GJT18253.1"/>
    <property type="molecule type" value="Genomic_DNA"/>
</dbReference>
<comment type="caution">
    <text evidence="7">The sequence shown here is derived from an EMBL/GenBank/DDBJ whole genome shotgun (WGS) entry which is preliminary data.</text>
</comment>
<dbReference type="InterPro" id="IPR015898">
    <property type="entry name" value="G-protein_gamma-like_dom"/>
</dbReference>
<evidence type="ECO:0000256" key="3">
    <source>
        <dbReference type="ARBA" id="ARBA00023054"/>
    </source>
</evidence>
<evidence type="ECO:0000313" key="7">
    <source>
        <dbReference type="EMBL" id="GJT18253.1"/>
    </source>
</evidence>
<dbReference type="PANTHER" id="PTHR35129:SF6">
    <property type="entry name" value="G PROTEIN GAMMA DOMAIN-CONTAINING PROTEIN"/>
    <property type="match status" value="1"/>
</dbReference>
<evidence type="ECO:0000259" key="6">
    <source>
        <dbReference type="SMART" id="SM01224"/>
    </source>
</evidence>
<evidence type="ECO:0000313" key="8">
    <source>
        <dbReference type="Proteomes" id="UP001151760"/>
    </source>
</evidence>
<proteinExistence type="predicted"/>
<keyword evidence="2" id="KW-1003">Cell membrane</keyword>
<dbReference type="InterPro" id="IPR045878">
    <property type="entry name" value="GG1/2"/>
</dbReference>
<sequence length="181" mass="20514">MQTEDGRFVAAADTRGKHRISAELKRLEQETRFLEDTFSLEVESITSQENLSSVPKELDHEDPNEEHILKNVPNWIRFAWPRMAGTLAYPVTMDMVHDFDLKTDASDCIQEELDKLEKMDAASAGCKEILNNVETRPDPLLPIFGSESGLFNGSTNGPANPSWDRWFEGPKDKSGCRCWIL</sequence>
<organism evidence="7 8">
    <name type="scientific">Tanacetum coccineum</name>
    <dbReference type="NCBI Taxonomy" id="301880"/>
    <lineage>
        <taxon>Eukaryota</taxon>
        <taxon>Viridiplantae</taxon>
        <taxon>Streptophyta</taxon>
        <taxon>Embryophyta</taxon>
        <taxon>Tracheophyta</taxon>
        <taxon>Spermatophyta</taxon>
        <taxon>Magnoliopsida</taxon>
        <taxon>eudicotyledons</taxon>
        <taxon>Gunneridae</taxon>
        <taxon>Pentapetalae</taxon>
        <taxon>asterids</taxon>
        <taxon>campanulids</taxon>
        <taxon>Asterales</taxon>
        <taxon>Asteraceae</taxon>
        <taxon>Asteroideae</taxon>
        <taxon>Anthemideae</taxon>
        <taxon>Anthemidinae</taxon>
        <taxon>Tanacetum</taxon>
    </lineage>
</organism>
<feature type="domain" description="G protein gamma" evidence="6">
    <location>
        <begin position="102"/>
        <end position="181"/>
    </location>
</feature>
<evidence type="ECO:0000256" key="5">
    <source>
        <dbReference type="ARBA" id="ARBA00023224"/>
    </source>
</evidence>
<keyword evidence="3" id="KW-0175">Coiled coil</keyword>
<dbReference type="SMART" id="SM01224">
    <property type="entry name" value="G_gamma"/>
    <property type="match status" value="1"/>
</dbReference>
<dbReference type="PANTHER" id="PTHR35129">
    <property type="entry name" value="GUANINE NUCLEOTIDE-BINDING PROTEIN SUBUNIT GAMMA 1"/>
    <property type="match status" value="1"/>
</dbReference>
<accession>A0ABQ5BWY6</accession>
<protein>
    <submittedName>
        <fullName evidence="7">Guanine nucleotide-binding protein subunit gamma 2</fullName>
    </submittedName>
</protein>
<name>A0ABQ5BWY6_9ASTR</name>
<reference evidence="7" key="2">
    <citation type="submission" date="2022-01" db="EMBL/GenBank/DDBJ databases">
        <authorList>
            <person name="Yamashiro T."/>
            <person name="Shiraishi A."/>
            <person name="Satake H."/>
            <person name="Nakayama K."/>
        </authorList>
    </citation>
    <scope>NUCLEOTIDE SEQUENCE</scope>
</reference>
<gene>
    <name evidence="7" type="ORF">Tco_0876959</name>
</gene>
<evidence type="ECO:0000256" key="4">
    <source>
        <dbReference type="ARBA" id="ARBA00023136"/>
    </source>
</evidence>
<reference evidence="7" key="1">
    <citation type="journal article" date="2022" name="Int. J. Mol. Sci.">
        <title>Draft Genome of Tanacetum Coccineum: Genomic Comparison of Closely Related Tanacetum-Family Plants.</title>
        <authorList>
            <person name="Yamashiro T."/>
            <person name="Shiraishi A."/>
            <person name="Nakayama K."/>
            <person name="Satake H."/>
        </authorList>
    </citation>
    <scope>NUCLEOTIDE SEQUENCE</scope>
</reference>
<dbReference type="Proteomes" id="UP001151760">
    <property type="component" value="Unassembled WGS sequence"/>
</dbReference>
<evidence type="ECO:0000256" key="2">
    <source>
        <dbReference type="ARBA" id="ARBA00022475"/>
    </source>
</evidence>
<keyword evidence="4" id="KW-0472">Membrane</keyword>
<evidence type="ECO:0000256" key="1">
    <source>
        <dbReference type="ARBA" id="ARBA00004236"/>
    </source>
</evidence>